<keyword evidence="5" id="KW-0349">Heme</keyword>
<evidence type="ECO:0000256" key="9">
    <source>
        <dbReference type="ARBA" id="ARBA00022989"/>
    </source>
</evidence>
<dbReference type="AlphaFoldDB" id="A0A7C4RTN0"/>
<evidence type="ECO:0000259" key="13">
    <source>
        <dbReference type="Pfam" id="PF01292"/>
    </source>
</evidence>
<evidence type="ECO:0000256" key="10">
    <source>
        <dbReference type="ARBA" id="ARBA00023004"/>
    </source>
</evidence>
<accession>A0A7C4RTN0</accession>
<evidence type="ECO:0000256" key="8">
    <source>
        <dbReference type="ARBA" id="ARBA00022982"/>
    </source>
</evidence>
<dbReference type="Pfam" id="PF01292">
    <property type="entry name" value="Ni_hydr_CYTB"/>
    <property type="match status" value="1"/>
</dbReference>
<dbReference type="EMBL" id="DSUH01000316">
    <property type="protein sequence ID" value="HGU33884.1"/>
    <property type="molecule type" value="Genomic_DNA"/>
</dbReference>
<feature type="domain" description="Cytochrome b561 bacterial/Ni-hydrogenase" evidence="13">
    <location>
        <begin position="10"/>
        <end position="195"/>
    </location>
</feature>
<dbReference type="PANTHER" id="PTHR30485:SF1">
    <property type="entry name" value="CYTOCHROME YDHU-RELATED"/>
    <property type="match status" value="1"/>
</dbReference>
<dbReference type="InterPro" id="IPR000516">
    <property type="entry name" value="Ni-dep_Hydgase_cyt-B"/>
</dbReference>
<proteinExistence type="inferred from homology"/>
<dbReference type="Gene3D" id="1.20.950.20">
    <property type="entry name" value="Transmembrane di-heme cytochromes, Chain C"/>
    <property type="match status" value="1"/>
</dbReference>
<dbReference type="PRINTS" id="PR00161">
    <property type="entry name" value="NIHGNASECYTB"/>
</dbReference>
<evidence type="ECO:0000256" key="3">
    <source>
        <dbReference type="ARBA" id="ARBA00022448"/>
    </source>
</evidence>
<evidence type="ECO:0000256" key="5">
    <source>
        <dbReference type="ARBA" id="ARBA00022617"/>
    </source>
</evidence>
<keyword evidence="4" id="KW-1003">Cell membrane</keyword>
<evidence type="ECO:0000256" key="6">
    <source>
        <dbReference type="ARBA" id="ARBA00022692"/>
    </source>
</evidence>
<comment type="subcellular location">
    <subcellularLocation>
        <location evidence="1">Cell membrane</location>
        <topology evidence="1">Multi-pass membrane protein</topology>
    </subcellularLocation>
</comment>
<evidence type="ECO:0000256" key="11">
    <source>
        <dbReference type="ARBA" id="ARBA00023136"/>
    </source>
</evidence>
<dbReference type="InterPro" id="IPR051542">
    <property type="entry name" value="Hydrogenase_cytochrome"/>
</dbReference>
<keyword evidence="8" id="KW-0249">Electron transport</keyword>
<evidence type="ECO:0000256" key="1">
    <source>
        <dbReference type="ARBA" id="ARBA00004651"/>
    </source>
</evidence>
<keyword evidence="9 12" id="KW-1133">Transmembrane helix</keyword>
<keyword evidence="10" id="KW-0408">Iron</keyword>
<keyword evidence="11 12" id="KW-0472">Membrane</keyword>
<dbReference type="GO" id="GO:0022904">
    <property type="term" value="P:respiratory electron transport chain"/>
    <property type="evidence" value="ECO:0007669"/>
    <property type="project" value="InterPro"/>
</dbReference>
<dbReference type="GO" id="GO:0020037">
    <property type="term" value="F:heme binding"/>
    <property type="evidence" value="ECO:0007669"/>
    <property type="project" value="TreeGrafter"/>
</dbReference>
<protein>
    <submittedName>
        <fullName evidence="14">Cytochrome B</fullName>
    </submittedName>
</protein>
<evidence type="ECO:0000256" key="2">
    <source>
        <dbReference type="ARBA" id="ARBA00008622"/>
    </source>
</evidence>
<evidence type="ECO:0000256" key="12">
    <source>
        <dbReference type="SAM" id="Phobius"/>
    </source>
</evidence>
<dbReference type="GO" id="GO:0005886">
    <property type="term" value="C:plasma membrane"/>
    <property type="evidence" value="ECO:0007669"/>
    <property type="project" value="UniProtKB-SubCell"/>
</dbReference>
<keyword evidence="7" id="KW-0479">Metal-binding</keyword>
<feature type="transmembrane region" description="Helical" evidence="12">
    <location>
        <begin position="48"/>
        <end position="70"/>
    </location>
</feature>
<dbReference type="GO" id="GO:0009055">
    <property type="term" value="F:electron transfer activity"/>
    <property type="evidence" value="ECO:0007669"/>
    <property type="project" value="InterPro"/>
</dbReference>
<dbReference type="InterPro" id="IPR016174">
    <property type="entry name" value="Di-haem_cyt_TM"/>
</dbReference>
<evidence type="ECO:0000256" key="4">
    <source>
        <dbReference type="ARBA" id="ARBA00022475"/>
    </source>
</evidence>
<organism evidence="14">
    <name type="scientific">Desulfatirhabdium butyrativorans</name>
    <dbReference type="NCBI Taxonomy" id="340467"/>
    <lineage>
        <taxon>Bacteria</taxon>
        <taxon>Pseudomonadati</taxon>
        <taxon>Thermodesulfobacteriota</taxon>
        <taxon>Desulfobacteria</taxon>
        <taxon>Desulfobacterales</taxon>
        <taxon>Desulfatirhabdiaceae</taxon>
        <taxon>Desulfatirhabdium</taxon>
    </lineage>
</organism>
<keyword evidence="3" id="KW-0813">Transport</keyword>
<dbReference type="InterPro" id="IPR011577">
    <property type="entry name" value="Cyt_b561_bac/Ni-Hgenase"/>
</dbReference>
<dbReference type="PANTHER" id="PTHR30485">
    <property type="entry name" value="NI/FE-HYDROGENASE 1 B-TYPE CYTOCHROME SUBUNIT"/>
    <property type="match status" value="1"/>
</dbReference>
<sequence length="220" mass="25805">MENMINIYLYTRYERFWHWFQMVVIVILLITGLEIHGVFTLFGFERAVWLHNTLGITWLVAFAFFVFWVFTSGEWRQYVPTTRKMFAMIRYYSYGIFKGESHPVPKRKEAKHNPLQRLVYLSLAAFLLPVQMVSGMLYWGYNSWESWGITSLSLQWVAVVHMAGAFAILSFIIVHVYMTTTGHTITAHIKAMISGWESVPSDATIEDWEKKAKRPEFVVQ</sequence>
<feature type="transmembrane region" description="Helical" evidence="12">
    <location>
        <begin position="153"/>
        <end position="178"/>
    </location>
</feature>
<comment type="caution">
    <text evidence="14">The sequence shown here is derived from an EMBL/GenBank/DDBJ whole genome shotgun (WGS) entry which is preliminary data.</text>
</comment>
<evidence type="ECO:0000256" key="7">
    <source>
        <dbReference type="ARBA" id="ARBA00022723"/>
    </source>
</evidence>
<keyword evidence="6 12" id="KW-0812">Transmembrane</keyword>
<feature type="transmembrane region" description="Helical" evidence="12">
    <location>
        <begin position="118"/>
        <end position="141"/>
    </location>
</feature>
<dbReference type="SUPFAM" id="SSF81342">
    <property type="entry name" value="Transmembrane di-heme cytochromes"/>
    <property type="match status" value="1"/>
</dbReference>
<reference evidence="14" key="1">
    <citation type="journal article" date="2020" name="mSystems">
        <title>Genome- and Community-Level Interaction Insights into Carbon Utilization and Element Cycling Functions of Hydrothermarchaeota in Hydrothermal Sediment.</title>
        <authorList>
            <person name="Zhou Z."/>
            <person name="Liu Y."/>
            <person name="Xu W."/>
            <person name="Pan J."/>
            <person name="Luo Z.H."/>
            <person name="Li M."/>
        </authorList>
    </citation>
    <scope>NUCLEOTIDE SEQUENCE [LARGE SCALE GENOMIC DNA]</scope>
    <source>
        <strain evidence="14">SpSt-477</strain>
    </source>
</reference>
<name>A0A7C4RTN0_9BACT</name>
<evidence type="ECO:0000313" key="14">
    <source>
        <dbReference type="EMBL" id="HGU33884.1"/>
    </source>
</evidence>
<comment type="similarity">
    <text evidence="2">Belongs to the HupC/HyaC/HydC family.</text>
</comment>
<dbReference type="GO" id="GO:0005506">
    <property type="term" value="F:iron ion binding"/>
    <property type="evidence" value="ECO:0007669"/>
    <property type="project" value="InterPro"/>
</dbReference>
<gene>
    <name evidence="14" type="ORF">ENS29_13710</name>
</gene>
<feature type="transmembrane region" description="Helical" evidence="12">
    <location>
        <begin position="20"/>
        <end position="42"/>
    </location>
</feature>